<evidence type="ECO:0000256" key="2">
    <source>
        <dbReference type="ARBA" id="ARBA00022679"/>
    </source>
</evidence>
<reference evidence="5" key="1">
    <citation type="journal article" date="2020" name="Nature">
        <title>Giant virus diversity and host interactions through global metagenomics.</title>
        <authorList>
            <person name="Schulz F."/>
            <person name="Roux S."/>
            <person name="Paez-Espino D."/>
            <person name="Jungbluth S."/>
            <person name="Walsh D.A."/>
            <person name="Denef V.J."/>
            <person name="McMahon K.D."/>
            <person name="Konstantinidis K.T."/>
            <person name="Eloe-Fadrosh E.A."/>
            <person name="Kyrpides N.C."/>
            <person name="Woyke T."/>
        </authorList>
    </citation>
    <scope>NUCLEOTIDE SEQUENCE</scope>
    <source>
        <strain evidence="5">GVMAG-M-3300023179-114</strain>
    </source>
</reference>
<dbReference type="PANTHER" id="PTHR20961">
    <property type="entry name" value="GLYCOSYLTRANSFERASE"/>
    <property type="match status" value="1"/>
</dbReference>
<keyword evidence="1" id="KW-0328">Glycosyltransferase</keyword>
<dbReference type="InterPro" id="IPR049625">
    <property type="entry name" value="Glyco_transf_61_cat"/>
</dbReference>
<organism evidence="5">
    <name type="scientific">viral metagenome</name>
    <dbReference type="NCBI Taxonomy" id="1070528"/>
    <lineage>
        <taxon>unclassified sequences</taxon>
        <taxon>metagenomes</taxon>
        <taxon>organismal metagenomes</taxon>
    </lineage>
</organism>
<name>A0A6C0E5V3_9ZZZZ</name>
<dbReference type="GO" id="GO:0016757">
    <property type="term" value="F:glycosyltransferase activity"/>
    <property type="evidence" value="ECO:0007669"/>
    <property type="project" value="UniProtKB-KW"/>
</dbReference>
<dbReference type="InterPro" id="IPR007657">
    <property type="entry name" value="Glycosyltransferase_61"/>
</dbReference>
<evidence type="ECO:0000256" key="3">
    <source>
        <dbReference type="ARBA" id="ARBA00023180"/>
    </source>
</evidence>
<dbReference type="Pfam" id="PF04577">
    <property type="entry name" value="Glyco_transf_61"/>
    <property type="match status" value="1"/>
</dbReference>
<protein>
    <recommendedName>
        <fullName evidence="4">Glycosyltransferase 61 catalytic domain-containing protein</fullName>
    </recommendedName>
</protein>
<sequence length="309" mass="36168">MNYINPYHFLNPHLHNDNSVVKLHNLQNIYTVLRKPPVICKYKSDVIANLKKNCLFTDLVFENHVVYYSKHMCVVEPVSCKGDIVVIVADTTWGEQYYHFITEVLPSVLYLWNNNHIYPIVTHDNTFIEPIFRFFGVNEILLDKIPENTKKIIKQPYIECGNPSPEKIGLIRDKLKKTVIFEKKIGIFIVRKENYRNVMNSDDVLDVLQKHYKDIEWHIFYMMNIQETISLFSKAAIIVAPDGAGLTNMVFSPNEITVIEFMDIDSPNVCYWHLSEMLHNTYFMIPCKTVNSNFFLDLKELSELLPKNI</sequence>
<evidence type="ECO:0000256" key="1">
    <source>
        <dbReference type="ARBA" id="ARBA00022676"/>
    </source>
</evidence>
<dbReference type="EMBL" id="MN739720">
    <property type="protein sequence ID" value="QHT22795.1"/>
    <property type="molecule type" value="Genomic_DNA"/>
</dbReference>
<feature type="domain" description="Glycosyltransferase 61 catalytic" evidence="4">
    <location>
        <begin position="97"/>
        <end position="259"/>
    </location>
</feature>
<evidence type="ECO:0000313" key="5">
    <source>
        <dbReference type="EMBL" id="QHT22795.1"/>
    </source>
</evidence>
<proteinExistence type="predicted"/>
<accession>A0A6C0E5V3</accession>
<dbReference type="AlphaFoldDB" id="A0A6C0E5V3"/>
<keyword evidence="2" id="KW-0808">Transferase</keyword>
<keyword evidence="3" id="KW-0325">Glycoprotein</keyword>
<evidence type="ECO:0000259" key="4">
    <source>
        <dbReference type="Pfam" id="PF04577"/>
    </source>
</evidence>